<feature type="signal peptide" evidence="2">
    <location>
        <begin position="1"/>
        <end position="30"/>
    </location>
</feature>
<gene>
    <name evidence="3" type="ORF">ZOSMA_6G01180</name>
</gene>
<organism evidence="3 4">
    <name type="scientific">Zostera marina</name>
    <name type="common">Eelgrass</name>
    <dbReference type="NCBI Taxonomy" id="29655"/>
    <lineage>
        <taxon>Eukaryota</taxon>
        <taxon>Viridiplantae</taxon>
        <taxon>Streptophyta</taxon>
        <taxon>Embryophyta</taxon>
        <taxon>Tracheophyta</taxon>
        <taxon>Spermatophyta</taxon>
        <taxon>Magnoliopsida</taxon>
        <taxon>Liliopsida</taxon>
        <taxon>Zosteraceae</taxon>
        <taxon>Zostera</taxon>
    </lineage>
</organism>
<dbReference type="OrthoDB" id="625265at2759"/>
<keyword evidence="4" id="KW-1185">Reference proteome</keyword>
<proteinExistence type="inferred from homology"/>
<dbReference type="Pfam" id="PF02704">
    <property type="entry name" value="GASA"/>
    <property type="match status" value="1"/>
</dbReference>
<evidence type="ECO:0000256" key="1">
    <source>
        <dbReference type="ARBA" id="ARBA00010582"/>
    </source>
</evidence>
<dbReference type="PANTHER" id="PTHR23201">
    <property type="entry name" value="EXTENSIN, PROLINE-RICH PROTEIN"/>
    <property type="match status" value="1"/>
</dbReference>
<comment type="caution">
    <text evidence="3">The sequence shown here is derived from an EMBL/GenBank/DDBJ whole genome shotgun (WGS) entry which is preliminary data.</text>
</comment>
<comment type="similarity">
    <text evidence="1">Belongs to the GASA family.</text>
</comment>
<dbReference type="PANTHER" id="PTHR23201:SF12">
    <property type="entry name" value="OS05G0432200 PROTEIN"/>
    <property type="match status" value="1"/>
</dbReference>
<evidence type="ECO:0000256" key="2">
    <source>
        <dbReference type="SAM" id="SignalP"/>
    </source>
</evidence>
<dbReference type="AlphaFoldDB" id="A0A0K9NT26"/>
<dbReference type="EMBL" id="LFYR01001803">
    <property type="protein sequence ID" value="KMZ59187.1"/>
    <property type="molecule type" value="Genomic_DNA"/>
</dbReference>
<dbReference type="OMA" id="NCEYECK"/>
<evidence type="ECO:0000313" key="4">
    <source>
        <dbReference type="Proteomes" id="UP000036987"/>
    </source>
</evidence>
<feature type="chain" id="PRO_5005527026" evidence="2">
    <location>
        <begin position="31"/>
        <end position="102"/>
    </location>
</feature>
<name>A0A0K9NT26_ZOSMR</name>
<keyword evidence="2" id="KW-0732">Signal</keyword>
<reference evidence="4" key="1">
    <citation type="journal article" date="2016" name="Nature">
        <title>The genome of the seagrass Zostera marina reveals angiosperm adaptation to the sea.</title>
        <authorList>
            <person name="Olsen J.L."/>
            <person name="Rouze P."/>
            <person name="Verhelst B."/>
            <person name="Lin Y.-C."/>
            <person name="Bayer T."/>
            <person name="Collen J."/>
            <person name="Dattolo E."/>
            <person name="De Paoli E."/>
            <person name="Dittami S."/>
            <person name="Maumus F."/>
            <person name="Michel G."/>
            <person name="Kersting A."/>
            <person name="Lauritano C."/>
            <person name="Lohaus R."/>
            <person name="Toepel M."/>
            <person name="Tonon T."/>
            <person name="Vanneste K."/>
            <person name="Amirebrahimi M."/>
            <person name="Brakel J."/>
            <person name="Bostroem C."/>
            <person name="Chovatia M."/>
            <person name="Grimwood J."/>
            <person name="Jenkins J.W."/>
            <person name="Jueterbock A."/>
            <person name="Mraz A."/>
            <person name="Stam W.T."/>
            <person name="Tice H."/>
            <person name="Bornberg-Bauer E."/>
            <person name="Green P.J."/>
            <person name="Pearson G.A."/>
            <person name="Procaccini G."/>
            <person name="Duarte C.M."/>
            <person name="Schmutz J."/>
            <person name="Reusch T.B.H."/>
            <person name="Van de Peer Y."/>
        </authorList>
    </citation>
    <scope>NUCLEOTIDE SEQUENCE [LARGE SCALE GENOMIC DNA]</scope>
    <source>
        <strain evidence="4">cv. Finnish</strain>
    </source>
</reference>
<dbReference type="Proteomes" id="UP000036987">
    <property type="component" value="Unassembled WGS sequence"/>
</dbReference>
<sequence length="102" mass="11525">MAFSKKTCRLAIFVVFLLLLFFISARIAQSFPTENEGVETTMNCEYECKRRCSKAKRIGFCQRACGTCCERCHCVPPGTHGNTETCPCYAQMKTHDGRLKCP</sequence>
<protein>
    <submittedName>
        <fullName evidence="3">Putative Gibberellin-regulated protein 2</fullName>
    </submittedName>
</protein>
<accession>A0A0K9NT26</accession>
<evidence type="ECO:0000313" key="3">
    <source>
        <dbReference type="EMBL" id="KMZ59187.1"/>
    </source>
</evidence>
<dbReference type="InterPro" id="IPR003854">
    <property type="entry name" value="GASA"/>
</dbReference>